<feature type="region of interest" description="Disordered" evidence="2">
    <location>
        <begin position="221"/>
        <end position="425"/>
    </location>
</feature>
<evidence type="ECO:0000259" key="3">
    <source>
        <dbReference type="Pfam" id="PF25449"/>
    </source>
</evidence>
<dbReference type="Proteomes" id="UP000054845">
    <property type="component" value="Unassembled WGS sequence"/>
</dbReference>
<feature type="compositionally biased region" description="Basic and acidic residues" evidence="2">
    <location>
        <begin position="384"/>
        <end position="425"/>
    </location>
</feature>
<dbReference type="InterPro" id="IPR025066">
    <property type="entry name" value="CCDC174-like"/>
</dbReference>
<keyword evidence="1" id="KW-0175">Coiled coil</keyword>
<dbReference type="OrthoDB" id="333551at2759"/>
<feature type="domain" description="CCDC174 alpha/beta GRSR" evidence="3">
    <location>
        <begin position="261"/>
        <end position="280"/>
    </location>
</feature>
<feature type="region of interest" description="Disordered" evidence="2">
    <location>
        <begin position="1"/>
        <end position="163"/>
    </location>
</feature>
<feature type="compositionally biased region" description="Basic and acidic residues" evidence="2">
    <location>
        <begin position="109"/>
        <end position="125"/>
    </location>
</feature>
<feature type="compositionally biased region" description="Low complexity" evidence="2">
    <location>
        <begin position="18"/>
        <end position="39"/>
    </location>
</feature>
<sequence length="425" mass="48682">MDLPTRLGPQRKKIKLDPSSANSASTPNAASPASSSASSKFTLEALQKVDHKPAPSSCRRIDGAEKGQPSASSFLNLKADLAERQGKRERERRDKGQPSASSFLNLKADLAERQGKRERERREKSSNILPSHLLPSRETLDRSHNKSSGKRTTSSWSSTPSAQLEAARLSLERKAKAYELLRKGKEGGVDEEEFRAKAYELLRKGKEGGVDEEEFRGGVVDWDLKRMRDEDQGRKDEDEDEEAEGERDENFASVGGKDPLIEYTDELGRSRMMRRSQVPRDWLREQERKAQEANDDDGQSYDDAIYAPQTDFPVYQRDPRTLPVRSSRNQTHFDASHEVRNRGAAFYAFDKDEDARQRQMRELQEERKKTESRRKSEDGEEVQLDEKGGVGRGVDQDELRREKRRREVEQKRKELEAKRKKMLSD</sequence>
<dbReference type="EMBL" id="CCYA01000065">
    <property type="protein sequence ID" value="CEH11904.1"/>
    <property type="molecule type" value="Genomic_DNA"/>
</dbReference>
<feature type="compositionally biased region" description="Basic and acidic residues" evidence="2">
    <location>
        <begin position="47"/>
        <end position="65"/>
    </location>
</feature>
<proteinExistence type="predicted"/>
<feature type="compositionally biased region" description="Polar residues" evidence="2">
    <location>
        <begin position="324"/>
        <end position="333"/>
    </location>
</feature>
<evidence type="ECO:0000313" key="5">
    <source>
        <dbReference type="Proteomes" id="UP000054845"/>
    </source>
</evidence>
<feature type="compositionally biased region" description="Basic and acidic residues" evidence="2">
    <location>
        <begin position="222"/>
        <end position="236"/>
    </location>
</feature>
<feature type="compositionally biased region" description="Acidic residues" evidence="2">
    <location>
        <begin position="237"/>
        <end position="247"/>
    </location>
</feature>
<accession>A0A0P1B8L9</accession>
<reference evidence="4 5" key="1">
    <citation type="submission" date="2014-09" db="EMBL/GenBank/DDBJ databases">
        <authorList>
            <person name="Magalhaes I.L.F."/>
            <person name="Oliveira U."/>
            <person name="Santos F.R."/>
            <person name="Vidigal T.H.D.A."/>
            <person name="Brescovit A.D."/>
            <person name="Santos A.J."/>
        </authorList>
    </citation>
    <scope>NUCLEOTIDE SEQUENCE [LARGE SCALE GENOMIC DNA]</scope>
</reference>
<feature type="compositionally biased region" description="Low complexity" evidence="2">
    <location>
        <begin position="150"/>
        <end position="159"/>
    </location>
</feature>
<keyword evidence="5" id="KW-1185">Reference proteome</keyword>
<dbReference type="STRING" id="401625.A0A0P1B8L9"/>
<evidence type="ECO:0000313" key="4">
    <source>
        <dbReference type="EMBL" id="CEH11904.1"/>
    </source>
</evidence>
<name>A0A0P1B8L9_9BASI</name>
<feature type="compositionally biased region" description="Basic and acidic residues" evidence="2">
    <location>
        <begin position="80"/>
        <end position="96"/>
    </location>
</feature>
<evidence type="ECO:0000256" key="2">
    <source>
        <dbReference type="SAM" id="MobiDB-lite"/>
    </source>
</evidence>
<feature type="compositionally biased region" description="Basic and acidic residues" evidence="2">
    <location>
        <begin position="281"/>
        <end position="292"/>
    </location>
</feature>
<dbReference type="PANTHER" id="PTHR15885:SF1">
    <property type="entry name" value="COILED-COIL DOMAIN-CONTAINING PROTEIN 174"/>
    <property type="match status" value="1"/>
</dbReference>
<feature type="compositionally biased region" description="Basic and acidic residues" evidence="2">
    <location>
        <begin position="349"/>
        <end position="377"/>
    </location>
</feature>
<dbReference type="InterPro" id="IPR057464">
    <property type="entry name" value="CCDC174_GRSR"/>
</dbReference>
<dbReference type="AlphaFoldDB" id="A0A0P1B8L9"/>
<dbReference type="GO" id="GO:0005634">
    <property type="term" value="C:nucleus"/>
    <property type="evidence" value="ECO:0007669"/>
    <property type="project" value="TreeGrafter"/>
</dbReference>
<organism evidence="4 5">
    <name type="scientific">Ceraceosorus bombacis</name>
    <dbReference type="NCBI Taxonomy" id="401625"/>
    <lineage>
        <taxon>Eukaryota</taxon>
        <taxon>Fungi</taxon>
        <taxon>Dikarya</taxon>
        <taxon>Basidiomycota</taxon>
        <taxon>Ustilaginomycotina</taxon>
        <taxon>Exobasidiomycetes</taxon>
        <taxon>Ceraceosorales</taxon>
        <taxon>Ceraceosoraceae</taxon>
        <taxon>Ceraceosorus</taxon>
    </lineage>
</organism>
<dbReference type="Pfam" id="PF13300">
    <property type="entry name" value="DUF4078"/>
    <property type="match status" value="1"/>
</dbReference>
<dbReference type="PANTHER" id="PTHR15885">
    <property type="entry name" value="COILED-COIL DOMAIN-CONTAINING PROTEIN 174"/>
    <property type="match status" value="1"/>
</dbReference>
<dbReference type="Pfam" id="PF25449">
    <property type="entry name" value="CCDC174_GRSR"/>
    <property type="match status" value="1"/>
</dbReference>
<protein>
    <submittedName>
        <fullName evidence="4">UNCHARACTERIZED</fullName>
    </submittedName>
</protein>
<evidence type="ECO:0000256" key="1">
    <source>
        <dbReference type="ARBA" id="ARBA00023054"/>
    </source>
</evidence>